<feature type="domain" description="PPM-type phosphatase" evidence="1">
    <location>
        <begin position="148"/>
        <end position="449"/>
    </location>
</feature>
<evidence type="ECO:0000313" key="2">
    <source>
        <dbReference type="EMBL" id="OII74892.1"/>
    </source>
</evidence>
<dbReference type="GO" id="GO:0004722">
    <property type="term" value="F:protein serine/threonine phosphatase activity"/>
    <property type="evidence" value="ECO:0007669"/>
    <property type="project" value="InterPro"/>
</dbReference>
<protein>
    <submittedName>
        <fullName evidence="2">PP2C-like phosphatase</fullName>
    </submittedName>
</protein>
<organism evidence="2 3">
    <name type="scientific">Cryptosporidium ubiquitum</name>
    <dbReference type="NCBI Taxonomy" id="857276"/>
    <lineage>
        <taxon>Eukaryota</taxon>
        <taxon>Sar</taxon>
        <taxon>Alveolata</taxon>
        <taxon>Apicomplexa</taxon>
        <taxon>Conoidasida</taxon>
        <taxon>Coccidia</taxon>
        <taxon>Eucoccidiorida</taxon>
        <taxon>Eimeriorina</taxon>
        <taxon>Cryptosporidiidae</taxon>
        <taxon>Cryptosporidium</taxon>
    </lineage>
</organism>
<dbReference type="Pfam" id="PF00481">
    <property type="entry name" value="PP2C"/>
    <property type="match status" value="1"/>
</dbReference>
<dbReference type="Proteomes" id="UP000186176">
    <property type="component" value="Unassembled WGS sequence"/>
</dbReference>
<dbReference type="AlphaFoldDB" id="A0A1J4MPI5"/>
<evidence type="ECO:0000313" key="3">
    <source>
        <dbReference type="Proteomes" id="UP000186176"/>
    </source>
</evidence>
<reference evidence="2 3" key="1">
    <citation type="submission" date="2016-10" db="EMBL/GenBank/DDBJ databases">
        <title>Reductive evolution of mitochondrial metabolism and differential evolution of invasion-related proteins in Cryptosporidium.</title>
        <authorList>
            <person name="Liu S."/>
            <person name="Roellig D.M."/>
            <person name="Guo Y."/>
            <person name="Li N."/>
            <person name="Frace M.A."/>
            <person name="Tang K."/>
            <person name="Zhang L."/>
            <person name="Feng Y."/>
            <person name="Xiao L."/>
        </authorList>
    </citation>
    <scope>NUCLEOTIDE SEQUENCE [LARGE SCALE GENOMIC DNA]</scope>
    <source>
        <strain evidence="2">39726</strain>
    </source>
</reference>
<dbReference type="VEuPathDB" id="CryptoDB:cubi_03023"/>
<dbReference type="PANTHER" id="PTHR13832:SF790">
    <property type="entry name" value="PROTEIN PHOSPHATASE 2C 22-RELATED"/>
    <property type="match status" value="1"/>
</dbReference>
<comment type="caution">
    <text evidence="2">The sequence shown here is derived from an EMBL/GenBank/DDBJ whole genome shotgun (WGS) entry which is preliminary data.</text>
</comment>
<dbReference type="RefSeq" id="XP_028876037.1">
    <property type="nucleotide sequence ID" value="XM_029020036.1"/>
</dbReference>
<dbReference type="InterPro" id="IPR015655">
    <property type="entry name" value="PP2C"/>
</dbReference>
<dbReference type="PANTHER" id="PTHR13832">
    <property type="entry name" value="PROTEIN PHOSPHATASE 2C"/>
    <property type="match status" value="1"/>
</dbReference>
<dbReference type="CDD" id="cd00143">
    <property type="entry name" value="PP2Cc"/>
    <property type="match status" value="1"/>
</dbReference>
<keyword evidence="3" id="KW-1185">Reference proteome</keyword>
<gene>
    <name evidence="2" type="ORF">cubi_03023</name>
</gene>
<dbReference type="SUPFAM" id="SSF81606">
    <property type="entry name" value="PP2C-like"/>
    <property type="match status" value="1"/>
</dbReference>
<dbReference type="EMBL" id="LRBP01000008">
    <property type="protein sequence ID" value="OII74892.1"/>
    <property type="molecule type" value="Genomic_DNA"/>
</dbReference>
<dbReference type="SMART" id="SM00332">
    <property type="entry name" value="PP2Cc"/>
    <property type="match status" value="1"/>
</dbReference>
<dbReference type="InterPro" id="IPR036457">
    <property type="entry name" value="PPM-type-like_dom_sf"/>
</dbReference>
<dbReference type="InterPro" id="IPR001932">
    <property type="entry name" value="PPM-type_phosphatase-like_dom"/>
</dbReference>
<evidence type="ECO:0000259" key="1">
    <source>
        <dbReference type="PROSITE" id="PS51746"/>
    </source>
</evidence>
<dbReference type="PROSITE" id="PS51746">
    <property type="entry name" value="PPM_2"/>
    <property type="match status" value="1"/>
</dbReference>
<dbReference type="OrthoDB" id="432045at2759"/>
<sequence length="496" mass="56768">MDYLNLKPHDIFREITKDLLRGENVKFYLESRTSQEISCEENQFLEFVNQYYINKKRSLDNKQRCDYFKIPLLIDSNGKIIKIGWSLDWDKNLINFNSESAMFLSKEYKFIYLYAVYDNFKDENIKMRLTAGSKLQTEKRDPQSITLNCGFYETKGTRSYMEDRTFLSLDVLNQESNTQNKKPVISFFGIYDGHNGEFAVDYLKNHLHKNFSLSFNLLNYGEPIQNTVNALVDSFYLTENQIKKQYFNSNDKQILKELETIIDQKQGLNINSEASIKGQNIKHISSGSTAIVCCITSSTLCIANLGDSRAILCKCGRAYSLTKDHRIKSNFEERERVKSEGGTFDDEGYLSGNLAVSRAFGNWDVSNGMKLQGLSSTPEIYVHNITHEDEFLLIACDGIFESFMDQEAISLIRRALIENSDPNVAAEKLISAALQRQALDNLSTIIVVLTPPNYMTIGNNNSCVDTNPESKKKTNYGHSSNRKIYNFSKLKNLLLT</sequence>
<dbReference type="GeneID" id="39979815"/>
<name>A0A1J4MPI5_9CRYT</name>
<dbReference type="Gene3D" id="3.60.40.10">
    <property type="entry name" value="PPM-type phosphatase domain"/>
    <property type="match status" value="1"/>
</dbReference>
<accession>A0A1J4MPI5</accession>
<proteinExistence type="predicted"/>